<dbReference type="Proteomes" id="UP000075346">
    <property type="component" value="Unassembled WGS sequence"/>
</dbReference>
<dbReference type="EMBL" id="LOBR01000032">
    <property type="protein sequence ID" value="KYN88880.1"/>
    <property type="molecule type" value="Genomic_DNA"/>
</dbReference>
<evidence type="ECO:0000313" key="1">
    <source>
        <dbReference type="EMBL" id="KYN88880.1"/>
    </source>
</evidence>
<dbReference type="RefSeq" id="WP_061896923.1">
    <property type="nucleotide sequence ID" value="NZ_LOBR01000032.1"/>
</dbReference>
<organism evidence="1 2">
    <name type="scientific">Vibrio cidicii</name>
    <dbReference type="NCBI Taxonomy" id="1763883"/>
    <lineage>
        <taxon>Bacteria</taxon>
        <taxon>Pseudomonadati</taxon>
        <taxon>Pseudomonadota</taxon>
        <taxon>Gammaproteobacteria</taxon>
        <taxon>Vibrionales</taxon>
        <taxon>Vibrionaceae</taxon>
        <taxon>Vibrio</taxon>
    </lineage>
</organism>
<comment type="caution">
    <text evidence="1">The sequence shown here is derived from an EMBL/GenBank/DDBJ whole genome shotgun (WGS) entry which is preliminary data.</text>
</comment>
<gene>
    <name evidence="1" type="ORF">ATY37_14835</name>
</gene>
<evidence type="ECO:0008006" key="3">
    <source>
        <dbReference type="Google" id="ProtNLM"/>
    </source>
</evidence>
<evidence type="ECO:0000313" key="2">
    <source>
        <dbReference type="Proteomes" id="UP000075346"/>
    </source>
</evidence>
<proteinExistence type="predicted"/>
<sequence>MFSFFKKKALKVIAVNTYQALIEDQITGAHLTGRTASEISTVTGLNFISTVGMLKRLQKYDLIEELQLYDTPTFKAKNIPSDLYLDGGRRGATFEYSKKSVDKVDFSGIS</sequence>
<protein>
    <recommendedName>
        <fullName evidence="3">Transcriptional regulator</fullName>
    </recommendedName>
</protein>
<dbReference type="AlphaFoldDB" id="A0A151KYJ9"/>
<reference evidence="2" key="1">
    <citation type="submission" date="2015-12" db="EMBL/GenBank/DDBJ databases">
        <authorList>
            <person name="Shamseldin A."/>
            <person name="Moawad H."/>
            <person name="Abd El-Rahim W.M."/>
            <person name="Sadowsky M.J."/>
        </authorList>
    </citation>
    <scope>NUCLEOTIDE SEQUENCE [LARGE SCALE GENOMIC DNA]</scope>
    <source>
        <strain evidence="2">2538-88</strain>
    </source>
</reference>
<accession>A0A151KYJ9</accession>
<name>A0A151KYJ9_9VIBR</name>